<dbReference type="EMBL" id="FORH01000006">
    <property type="protein sequence ID" value="SFJ84690.1"/>
    <property type="molecule type" value="Genomic_DNA"/>
</dbReference>
<sequence length="52" mass="5980">METVDTQSSKDQRYANIFLFTVFAYFALRTVFRTALGGAFEYDEAEMFVLAP</sequence>
<dbReference type="Proteomes" id="UP000199630">
    <property type="component" value="Unassembled WGS sequence"/>
</dbReference>
<evidence type="ECO:0000313" key="3">
    <source>
        <dbReference type="Proteomes" id="UP000199630"/>
    </source>
</evidence>
<dbReference type="RefSeq" id="WP_177213177.1">
    <property type="nucleotide sequence ID" value="NZ_FORH01000006.1"/>
</dbReference>
<dbReference type="AlphaFoldDB" id="A0A1I3UNS6"/>
<dbReference type="STRING" id="588602.SAMN04487991_3142"/>
<accession>A0A1I3UNS6</accession>
<organism evidence="2 3">
    <name type="scientific">Celeribacter neptunius</name>
    <dbReference type="NCBI Taxonomy" id="588602"/>
    <lineage>
        <taxon>Bacteria</taxon>
        <taxon>Pseudomonadati</taxon>
        <taxon>Pseudomonadota</taxon>
        <taxon>Alphaproteobacteria</taxon>
        <taxon>Rhodobacterales</taxon>
        <taxon>Roseobacteraceae</taxon>
        <taxon>Celeribacter</taxon>
    </lineage>
</organism>
<keyword evidence="3" id="KW-1185">Reference proteome</keyword>
<protein>
    <submittedName>
        <fullName evidence="2">Uncharacterized protein</fullName>
    </submittedName>
</protein>
<evidence type="ECO:0000313" key="2">
    <source>
        <dbReference type="EMBL" id="SFJ84690.1"/>
    </source>
</evidence>
<name>A0A1I3UNS6_9RHOB</name>
<keyword evidence="1" id="KW-1133">Transmembrane helix</keyword>
<feature type="transmembrane region" description="Helical" evidence="1">
    <location>
        <begin position="14"/>
        <end position="32"/>
    </location>
</feature>
<evidence type="ECO:0000256" key="1">
    <source>
        <dbReference type="SAM" id="Phobius"/>
    </source>
</evidence>
<proteinExistence type="predicted"/>
<gene>
    <name evidence="2" type="ORF">SAMN04487991_3142</name>
</gene>
<keyword evidence="1" id="KW-0472">Membrane</keyword>
<keyword evidence="1" id="KW-0812">Transmembrane</keyword>
<reference evidence="3" key="1">
    <citation type="submission" date="2016-10" db="EMBL/GenBank/DDBJ databases">
        <authorList>
            <person name="Varghese N."/>
            <person name="Submissions S."/>
        </authorList>
    </citation>
    <scope>NUCLEOTIDE SEQUENCE [LARGE SCALE GENOMIC DNA]</scope>
    <source>
        <strain evidence="3">DSM 26471</strain>
    </source>
</reference>